<dbReference type="Gramene" id="Solyc06g068065.1.1">
    <property type="protein sequence ID" value="Solyc06g068065.1.1"/>
    <property type="gene ID" value="Solyc06g068065.1"/>
</dbReference>
<dbReference type="EnsemblPlants" id="Solyc06g068065.1.1">
    <property type="protein sequence ID" value="Solyc06g068065.1.1"/>
    <property type="gene ID" value="Solyc06g068065.1"/>
</dbReference>
<reference evidence="1" key="1">
    <citation type="journal article" date="2012" name="Nature">
        <title>The tomato genome sequence provides insights into fleshy fruit evolution.</title>
        <authorList>
            <consortium name="Tomato Genome Consortium"/>
        </authorList>
    </citation>
    <scope>NUCLEOTIDE SEQUENCE [LARGE SCALE GENOMIC DNA]</scope>
    <source>
        <strain evidence="1">cv. Heinz 1706</strain>
    </source>
</reference>
<keyword evidence="2" id="KW-1185">Reference proteome</keyword>
<organism evidence="1">
    <name type="scientific">Solanum lycopersicum</name>
    <name type="common">Tomato</name>
    <name type="synonym">Lycopersicon esculentum</name>
    <dbReference type="NCBI Taxonomy" id="4081"/>
    <lineage>
        <taxon>Eukaryota</taxon>
        <taxon>Viridiplantae</taxon>
        <taxon>Streptophyta</taxon>
        <taxon>Embryophyta</taxon>
        <taxon>Tracheophyta</taxon>
        <taxon>Spermatophyta</taxon>
        <taxon>Magnoliopsida</taxon>
        <taxon>eudicotyledons</taxon>
        <taxon>Gunneridae</taxon>
        <taxon>Pentapetalae</taxon>
        <taxon>asterids</taxon>
        <taxon>lamiids</taxon>
        <taxon>Solanales</taxon>
        <taxon>Solanaceae</taxon>
        <taxon>Solanoideae</taxon>
        <taxon>Solaneae</taxon>
        <taxon>Solanum</taxon>
        <taxon>Solanum subgen. Lycopersicon</taxon>
    </lineage>
</organism>
<dbReference type="AlphaFoldDB" id="A0A3Q7HT28"/>
<accession>A0A3Q7HT28</accession>
<name>A0A3Q7HT28_SOLLC</name>
<reference evidence="1" key="2">
    <citation type="submission" date="2019-01" db="UniProtKB">
        <authorList>
            <consortium name="EnsemblPlants"/>
        </authorList>
    </citation>
    <scope>IDENTIFICATION</scope>
    <source>
        <strain evidence="1">cv. Heinz 1706</strain>
    </source>
</reference>
<evidence type="ECO:0000313" key="2">
    <source>
        <dbReference type="Proteomes" id="UP000004994"/>
    </source>
</evidence>
<dbReference type="InParanoid" id="A0A3Q7HT28"/>
<protein>
    <submittedName>
        <fullName evidence="1">Uncharacterized protein</fullName>
    </submittedName>
</protein>
<sequence length="133" mass="14408">MVYNVNSLLHAKNFEEVIDGRGRIHEAHLGPDHFGRVEAPGCSEPANSASRILLFRPIGSSNQETTIPVRSEFELVIGAHQATAASSTSADFTLLFLFPLADSPSLIWNFRFGKGNGSCAPFVSSDSEAVQKF</sequence>
<dbReference type="Proteomes" id="UP000004994">
    <property type="component" value="Chromosome 6"/>
</dbReference>
<proteinExistence type="predicted"/>
<evidence type="ECO:0000313" key="1">
    <source>
        <dbReference type="EnsemblPlants" id="Solyc06g068065.1.1"/>
    </source>
</evidence>